<dbReference type="PANTHER" id="PTHR46812">
    <property type="entry name" value="CARBOXYMETHYLENEBUTENOLIDASE HOMOLOG"/>
    <property type="match status" value="1"/>
</dbReference>
<evidence type="ECO:0000313" key="2">
    <source>
        <dbReference type="Proteomes" id="UP001472677"/>
    </source>
</evidence>
<accession>A0ABR2DMJ6</accession>
<evidence type="ECO:0000313" key="1">
    <source>
        <dbReference type="EMBL" id="KAK8542484.1"/>
    </source>
</evidence>
<keyword evidence="2" id="KW-1185">Reference proteome</keyword>
<protein>
    <submittedName>
        <fullName evidence="1">Uncharacterized protein</fullName>
    </submittedName>
</protein>
<dbReference type="InterPro" id="IPR029058">
    <property type="entry name" value="AB_hydrolase_fold"/>
</dbReference>
<dbReference type="EMBL" id="JBBPBM010000024">
    <property type="protein sequence ID" value="KAK8542484.1"/>
    <property type="molecule type" value="Genomic_DNA"/>
</dbReference>
<organism evidence="1 2">
    <name type="scientific">Hibiscus sabdariffa</name>
    <name type="common">roselle</name>
    <dbReference type="NCBI Taxonomy" id="183260"/>
    <lineage>
        <taxon>Eukaryota</taxon>
        <taxon>Viridiplantae</taxon>
        <taxon>Streptophyta</taxon>
        <taxon>Embryophyta</taxon>
        <taxon>Tracheophyta</taxon>
        <taxon>Spermatophyta</taxon>
        <taxon>Magnoliopsida</taxon>
        <taxon>eudicotyledons</taxon>
        <taxon>Gunneridae</taxon>
        <taxon>Pentapetalae</taxon>
        <taxon>rosids</taxon>
        <taxon>malvids</taxon>
        <taxon>Malvales</taxon>
        <taxon>Malvaceae</taxon>
        <taxon>Malvoideae</taxon>
        <taxon>Hibiscus</taxon>
    </lineage>
</organism>
<reference evidence="1 2" key="1">
    <citation type="journal article" date="2024" name="G3 (Bethesda)">
        <title>Genome assembly of Hibiscus sabdariffa L. provides insights into metabolisms of medicinal natural products.</title>
        <authorList>
            <person name="Kim T."/>
        </authorList>
    </citation>
    <scope>NUCLEOTIDE SEQUENCE [LARGE SCALE GENOMIC DNA]</scope>
    <source>
        <strain evidence="1">TK-2024</strain>
        <tissue evidence="1">Old leaves</tissue>
    </source>
</reference>
<gene>
    <name evidence="1" type="ORF">V6N12_015080</name>
</gene>
<dbReference type="InterPro" id="IPR042946">
    <property type="entry name" value="CMBL"/>
</dbReference>
<dbReference type="SUPFAM" id="SSF53474">
    <property type="entry name" value="alpha/beta-Hydrolases"/>
    <property type="match status" value="1"/>
</dbReference>
<comment type="caution">
    <text evidence="1">The sequence shown here is derived from an EMBL/GenBank/DDBJ whole genome shotgun (WGS) entry which is preliminary data.</text>
</comment>
<dbReference type="PANTHER" id="PTHR46812:SF1">
    <property type="entry name" value="CARBOXYMETHYLENEBUTENOLIDASE HOMOLOG"/>
    <property type="match status" value="1"/>
</dbReference>
<proteinExistence type="predicted"/>
<name>A0ABR2DMJ6_9ROSI</name>
<sequence>MELSFSIGEGDDNIQAYLFKAMKNDNGAGVLLLYDVFGFQDSASRDFAYQVACHGYNVLFQTYFAVIPKQRAGRKQWLANQYPRRVANGIATSTKWMVDEFSAAGIQRNLASLILFRRLPSDRRDDDPLCPVSVLSEFEKIVGKGSRVVIFNVRGHAFAHRPGSVEEDEDAEQAFTLMMNWCIFLAIL</sequence>
<dbReference type="Proteomes" id="UP001472677">
    <property type="component" value="Unassembled WGS sequence"/>
</dbReference>